<gene>
    <name evidence="2" type="ORF">DNG_08913</name>
</gene>
<reference evidence="2" key="1">
    <citation type="submission" date="2018-03" db="EMBL/GenBank/DDBJ databases">
        <authorList>
            <person name="Guldener U."/>
        </authorList>
    </citation>
    <scope>NUCLEOTIDE SEQUENCE</scope>
</reference>
<dbReference type="Proteomes" id="UP001187682">
    <property type="component" value="Unassembled WGS sequence"/>
</dbReference>
<dbReference type="EMBL" id="ONZQ02000015">
    <property type="protein sequence ID" value="SPO06224.1"/>
    <property type="molecule type" value="Genomic_DNA"/>
</dbReference>
<keyword evidence="1" id="KW-0732">Signal</keyword>
<organism evidence="2 3">
    <name type="scientific">Cephalotrichum gorgonifer</name>
    <dbReference type="NCBI Taxonomy" id="2041049"/>
    <lineage>
        <taxon>Eukaryota</taxon>
        <taxon>Fungi</taxon>
        <taxon>Dikarya</taxon>
        <taxon>Ascomycota</taxon>
        <taxon>Pezizomycotina</taxon>
        <taxon>Sordariomycetes</taxon>
        <taxon>Hypocreomycetidae</taxon>
        <taxon>Microascales</taxon>
        <taxon>Microascaceae</taxon>
        <taxon>Cephalotrichum</taxon>
    </lineage>
</organism>
<evidence type="ECO:0000313" key="2">
    <source>
        <dbReference type="EMBL" id="SPO06224.1"/>
    </source>
</evidence>
<dbReference type="AlphaFoldDB" id="A0AAE8SYT3"/>
<dbReference type="InterPro" id="IPR020915">
    <property type="entry name" value="UPF0311"/>
</dbReference>
<name>A0AAE8SYT3_9PEZI</name>
<feature type="chain" id="PRO_5041908727" evidence="1">
    <location>
        <begin position="19"/>
        <end position="171"/>
    </location>
</feature>
<feature type="signal peptide" evidence="1">
    <location>
        <begin position="1"/>
        <end position="18"/>
    </location>
</feature>
<dbReference type="PANTHER" id="PTHR37315:SF1">
    <property type="entry name" value="UPF0311 PROTEIN BLR7842"/>
    <property type="match status" value="1"/>
</dbReference>
<dbReference type="PANTHER" id="PTHR37315">
    <property type="entry name" value="UPF0311 PROTEIN BLR7842"/>
    <property type="match status" value="1"/>
</dbReference>
<evidence type="ECO:0000256" key="1">
    <source>
        <dbReference type="SAM" id="SignalP"/>
    </source>
</evidence>
<keyword evidence="3" id="KW-1185">Reference proteome</keyword>
<dbReference type="Gene3D" id="2.40.160.20">
    <property type="match status" value="1"/>
</dbReference>
<dbReference type="Pfam" id="PF11578">
    <property type="entry name" value="DUF3237"/>
    <property type="match status" value="1"/>
</dbReference>
<evidence type="ECO:0000313" key="3">
    <source>
        <dbReference type="Proteomes" id="UP001187682"/>
    </source>
</evidence>
<accession>A0AAE8SYT3</accession>
<proteinExistence type="predicted"/>
<protein>
    <submittedName>
        <fullName evidence="2">Uncharacterized protein</fullName>
    </submittedName>
</protein>
<comment type="caution">
    <text evidence="2">The sequence shown here is derived from an EMBL/GenBank/DDBJ whole genome shotgun (WGS) entry which is preliminary data.</text>
</comment>
<sequence>MVSVRILILSALGALASAQIDGTPGLEFLYTVNATLGERWSYGDFGQGTRVAIPIVGGTFEGPKLRGTVLNLGADWGITDTTGVFSPDTRYSLRTHDGADIYIQTSGPTQADGRTLLRAIYQTGHPDYLWLNYAVVNGVLQRPTGDSAGKYVVIDMWQFTLPTAKTTAREA</sequence>